<dbReference type="RefSeq" id="WP_068330929.1">
    <property type="nucleotide sequence ID" value="NZ_LVHF01000024.1"/>
</dbReference>
<evidence type="ECO:0000256" key="1">
    <source>
        <dbReference type="SAM" id="Phobius"/>
    </source>
</evidence>
<reference evidence="2 3" key="1">
    <citation type="submission" date="2016-03" db="EMBL/GenBank/DDBJ databases">
        <title>Photobacterium proteolyticum sp. nov. a protease producing bacterium isolated from ocean sediments of Laizhou Bay.</title>
        <authorList>
            <person name="Li Y."/>
        </authorList>
    </citation>
    <scope>NUCLEOTIDE SEQUENCE [LARGE SCALE GENOMIC DNA]</scope>
    <source>
        <strain evidence="2 3">R-40508</strain>
    </source>
</reference>
<name>A0A178KIB1_9GAMM</name>
<keyword evidence="3" id="KW-1185">Reference proteome</keyword>
<evidence type="ECO:0000313" key="3">
    <source>
        <dbReference type="Proteomes" id="UP000078503"/>
    </source>
</evidence>
<feature type="transmembrane region" description="Helical" evidence="1">
    <location>
        <begin position="94"/>
        <end position="111"/>
    </location>
</feature>
<keyword evidence="1" id="KW-1133">Transmembrane helix</keyword>
<comment type="caution">
    <text evidence="2">The sequence shown here is derived from an EMBL/GenBank/DDBJ whole genome shotgun (WGS) entry which is preliminary data.</text>
</comment>
<feature type="transmembrane region" description="Helical" evidence="1">
    <location>
        <begin position="117"/>
        <end position="138"/>
    </location>
</feature>
<keyword evidence="1" id="KW-0812">Transmembrane</keyword>
<dbReference type="OrthoDB" id="9151736at2"/>
<gene>
    <name evidence="2" type="ORF">A3K86_10905</name>
</gene>
<evidence type="ECO:0008006" key="4">
    <source>
        <dbReference type="Google" id="ProtNLM"/>
    </source>
</evidence>
<accession>A0A178KIB1</accession>
<keyword evidence="1" id="KW-0472">Membrane</keyword>
<evidence type="ECO:0000313" key="2">
    <source>
        <dbReference type="EMBL" id="OAN16352.1"/>
    </source>
</evidence>
<dbReference type="EMBL" id="LVHF01000024">
    <property type="protein sequence ID" value="OAN16352.1"/>
    <property type="molecule type" value="Genomic_DNA"/>
</dbReference>
<protein>
    <recommendedName>
        <fullName evidence="4">Zinc-ribbon domain-containing protein</fullName>
    </recommendedName>
</protein>
<proteinExistence type="predicted"/>
<dbReference type="Proteomes" id="UP000078503">
    <property type="component" value="Unassembled WGS sequence"/>
</dbReference>
<organism evidence="2 3">
    <name type="scientific">Photobacterium jeanii</name>
    <dbReference type="NCBI Taxonomy" id="858640"/>
    <lineage>
        <taxon>Bacteria</taxon>
        <taxon>Pseudomonadati</taxon>
        <taxon>Pseudomonadota</taxon>
        <taxon>Gammaproteobacteria</taxon>
        <taxon>Vibrionales</taxon>
        <taxon>Vibrionaceae</taxon>
        <taxon>Photobacterium</taxon>
    </lineage>
</organism>
<sequence length="214" mass="23759">MEKCTNCQNEFSPNHKFCSECGNPRATSGHVIESGSQSVNTIGSEINNSNIHIGDNINNANNIDPDLLNLKRDFVKLPWSEDGMLAKRSSFQKLGTWGSLASIVGLFLPFLTGNFSFQPLVFLSVVIFGSMLALSVAISRRKFEHFSGLKNYEISTSGKIYITKITGECPWCGSGMHLKMVGPKDHKEHLLMCIRNPSQHRILFDPTALPDIEK</sequence>
<dbReference type="AlphaFoldDB" id="A0A178KIB1"/>